<feature type="chain" id="PRO_5046400619" evidence="1">
    <location>
        <begin position="23"/>
        <end position="154"/>
    </location>
</feature>
<dbReference type="InterPro" id="IPR021533">
    <property type="entry name" value="PepSY-like"/>
</dbReference>
<evidence type="ECO:0000313" key="4">
    <source>
        <dbReference type="Proteomes" id="UP001597061"/>
    </source>
</evidence>
<proteinExistence type="predicted"/>
<protein>
    <submittedName>
        <fullName evidence="3">PepSY-like domain-containing protein</fullName>
    </submittedName>
</protein>
<dbReference type="Proteomes" id="UP001597061">
    <property type="component" value="Unassembled WGS sequence"/>
</dbReference>
<dbReference type="Gene3D" id="3.10.450.360">
    <property type="match status" value="1"/>
</dbReference>
<feature type="signal peptide" evidence="1">
    <location>
        <begin position="1"/>
        <end position="22"/>
    </location>
</feature>
<reference evidence="4" key="1">
    <citation type="journal article" date="2019" name="Int. J. Syst. Evol. Microbiol.">
        <title>The Global Catalogue of Microorganisms (GCM) 10K type strain sequencing project: providing services to taxonomists for standard genome sequencing and annotation.</title>
        <authorList>
            <consortium name="The Broad Institute Genomics Platform"/>
            <consortium name="The Broad Institute Genome Sequencing Center for Infectious Disease"/>
            <person name="Wu L."/>
            <person name="Ma J."/>
        </authorList>
    </citation>
    <scope>NUCLEOTIDE SEQUENCE [LARGE SCALE GENOMIC DNA]</scope>
    <source>
        <strain evidence="4">CCUG 62414</strain>
    </source>
</reference>
<keyword evidence="1" id="KW-0732">Signal</keyword>
<evidence type="ECO:0000256" key="1">
    <source>
        <dbReference type="SAM" id="SignalP"/>
    </source>
</evidence>
<evidence type="ECO:0000313" key="3">
    <source>
        <dbReference type="EMBL" id="MFD0991193.1"/>
    </source>
</evidence>
<feature type="domain" description="Putative beta-lactamase-inhibitor-like PepSY-like" evidence="2">
    <location>
        <begin position="56"/>
        <end position="142"/>
    </location>
</feature>
<comment type="caution">
    <text evidence="3">The sequence shown here is derived from an EMBL/GenBank/DDBJ whole genome shotgun (WGS) entry which is preliminary data.</text>
</comment>
<dbReference type="RefSeq" id="WP_379926875.1">
    <property type="nucleotide sequence ID" value="NZ_JBHTJI010000042.1"/>
</dbReference>
<dbReference type="EMBL" id="JBHTJI010000042">
    <property type="protein sequence ID" value="MFD0991193.1"/>
    <property type="molecule type" value="Genomic_DNA"/>
</dbReference>
<dbReference type="Pfam" id="PF11396">
    <property type="entry name" value="PepSY_like"/>
    <property type="match status" value="1"/>
</dbReference>
<keyword evidence="4" id="KW-1185">Reference proteome</keyword>
<gene>
    <name evidence="3" type="ORF">ACFQ1R_13885</name>
</gene>
<dbReference type="SUPFAM" id="SSF160574">
    <property type="entry name" value="BT0923-like"/>
    <property type="match status" value="1"/>
</dbReference>
<accession>A0ABW3JL01</accession>
<evidence type="ECO:0000259" key="2">
    <source>
        <dbReference type="Pfam" id="PF11396"/>
    </source>
</evidence>
<name>A0ABW3JL01_9FLAO</name>
<sequence length="154" mass="18026">MKNVTKLLVAFIVFCMLAFTCANQNNVPKIVKEAFAKKFPNVKEAHWDKESETEWEAEFKMNKVEYSANFSNEGVWLETEHEIKTKDLPKNIIDVLKSQFLEYDIEDVEISETSKGVFYEFEIEKDETKMEVVLDMDGKILKKALIEENEEEND</sequence>
<organism evidence="3 4">
    <name type="scientific">Mariniflexile jejuense</name>
    <dbReference type="NCBI Taxonomy" id="1173582"/>
    <lineage>
        <taxon>Bacteria</taxon>
        <taxon>Pseudomonadati</taxon>
        <taxon>Bacteroidota</taxon>
        <taxon>Flavobacteriia</taxon>
        <taxon>Flavobacteriales</taxon>
        <taxon>Flavobacteriaceae</taxon>
        <taxon>Mariniflexile</taxon>
    </lineage>
</organism>